<dbReference type="EMBL" id="CP120956">
    <property type="protein sequence ID" value="WFF83033.1"/>
    <property type="molecule type" value="Genomic_DNA"/>
</dbReference>
<gene>
    <name evidence="2" type="ORF">PYR84_10125</name>
</gene>
<dbReference type="RefSeq" id="WP_277849654.1">
    <property type="nucleotide sequence ID" value="NZ_CP120956.1"/>
</dbReference>
<dbReference type="NCBIfam" id="NF047637">
    <property type="entry name" value="lipo_CC0125"/>
    <property type="match status" value="1"/>
</dbReference>
<keyword evidence="1" id="KW-0732">Signal</keyword>
<protein>
    <recommendedName>
        <fullName evidence="4">DUF4136 domain-containing protein</fullName>
    </recommendedName>
</protein>
<organism evidence="2 3">
    <name type="scientific">Delftia tsuruhatensis</name>
    <dbReference type="NCBI Taxonomy" id="180282"/>
    <lineage>
        <taxon>Bacteria</taxon>
        <taxon>Pseudomonadati</taxon>
        <taxon>Pseudomonadota</taxon>
        <taxon>Betaproteobacteria</taxon>
        <taxon>Burkholderiales</taxon>
        <taxon>Comamonadaceae</taxon>
        <taxon>Delftia</taxon>
    </lineage>
</organism>
<dbReference type="PROSITE" id="PS51257">
    <property type="entry name" value="PROKAR_LIPOPROTEIN"/>
    <property type="match status" value="1"/>
</dbReference>
<evidence type="ECO:0008006" key="4">
    <source>
        <dbReference type="Google" id="ProtNLM"/>
    </source>
</evidence>
<feature type="chain" id="PRO_5043881321" description="DUF4136 domain-containing protein" evidence="1">
    <location>
        <begin position="31"/>
        <end position="171"/>
    </location>
</feature>
<evidence type="ECO:0000313" key="2">
    <source>
        <dbReference type="EMBL" id="WFF83033.1"/>
    </source>
</evidence>
<evidence type="ECO:0000313" key="3">
    <source>
        <dbReference type="Proteomes" id="UP001219066"/>
    </source>
</evidence>
<accession>A0AAX3SSJ3</accession>
<evidence type="ECO:0000256" key="1">
    <source>
        <dbReference type="SAM" id="SignalP"/>
    </source>
</evidence>
<reference evidence="2" key="1">
    <citation type="submission" date="2023-03" db="EMBL/GenBank/DDBJ databases">
        <title>Synergistic degradation of erythromycin by symbiotic bacteria Ery-6A and Ery-6B and application in simulated water remediation.</title>
        <authorList>
            <person name="Xu S."/>
        </authorList>
    </citation>
    <scope>NUCLEOTIDE SEQUENCE</scope>
    <source>
        <strain evidence="2">Ery-6A</strain>
    </source>
</reference>
<proteinExistence type="predicted"/>
<name>A0AAX3SSJ3_9BURK</name>
<sequence>MQNLRNVNLIYMKKLSAIVFVCLLSGCATPYQPYSYLGGGGYKDVQLSENSFKITVEANGYTSKTQASDLALLRAADLTLENDFKYFVIIGSADEGGGVVYAAPATTSVNIYANKYGATGTAQTYGGQTFYVAFPAPVLTILAFKDKPVISGMVYDAQITSRSLKNQMNIK</sequence>
<dbReference type="AlphaFoldDB" id="A0AAX3SSJ3"/>
<feature type="signal peptide" evidence="1">
    <location>
        <begin position="1"/>
        <end position="30"/>
    </location>
</feature>
<dbReference type="Proteomes" id="UP001219066">
    <property type="component" value="Chromosome"/>
</dbReference>